<dbReference type="OrthoDB" id="1267107at2"/>
<keyword evidence="1" id="KW-1133">Transmembrane helix</keyword>
<protein>
    <submittedName>
        <fullName evidence="2">Uncharacterized protein</fullName>
    </submittedName>
</protein>
<keyword evidence="3" id="KW-1185">Reference proteome</keyword>
<dbReference type="RefSeq" id="WP_097157767.1">
    <property type="nucleotide sequence ID" value="NZ_JBEPMQ010000001.1"/>
</dbReference>
<sequence>MRTQKPLHEIEKELNSFPNFKLAEEKQYEIHEILMAEVTKWEMKKRRGSWMRRLTVGLSSVAVVILALFLGFSYFDSHGGNRPTENPEVQPNPQAPIYPTDFIVEADFHKLVARTDQVTGEETHYTTKDKEIIHQFEKTIVSMPYEKTEKTSSVFNTNFLLYDTSNELIAEIIFTGENIVSINGEGYKTDEAKLNQFKEIFFTEDYQAYPVINVPESSVQELAQEIIQALANKDTAILAQHVHPVKGLLFSPYVYIQDDALVFTQDEVTMLLAASDTYLWGTFDGSGEPMEMTAKEYYSRFVYDHDYVQAHEMNIDSILQRGNSINNIKEKFPDSTVVEFHIKGTEQYGGMDWRSLNLVFEQAEDGALKLVAIIHDEWTI</sequence>
<organism evidence="2 3">
    <name type="scientific">Bacillus oleivorans</name>
    <dbReference type="NCBI Taxonomy" id="1448271"/>
    <lineage>
        <taxon>Bacteria</taxon>
        <taxon>Bacillati</taxon>
        <taxon>Bacillota</taxon>
        <taxon>Bacilli</taxon>
        <taxon>Bacillales</taxon>
        <taxon>Bacillaceae</taxon>
        <taxon>Bacillus</taxon>
    </lineage>
</organism>
<evidence type="ECO:0000313" key="3">
    <source>
        <dbReference type="Proteomes" id="UP000219546"/>
    </source>
</evidence>
<evidence type="ECO:0000256" key="1">
    <source>
        <dbReference type="SAM" id="Phobius"/>
    </source>
</evidence>
<name>A0A285CM01_9BACI</name>
<dbReference type="EMBL" id="OAOP01000002">
    <property type="protein sequence ID" value="SNX68579.1"/>
    <property type="molecule type" value="Genomic_DNA"/>
</dbReference>
<evidence type="ECO:0000313" key="2">
    <source>
        <dbReference type="EMBL" id="SNX68579.1"/>
    </source>
</evidence>
<keyword evidence="1" id="KW-0472">Membrane</keyword>
<dbReference type="AlphaFoldDB" id="A0A285CM01"/>
<dbReference type="Proteomes" id="UP000219546">
    <property type="component" value="Unassembled WGS sequence"/>
</dbReference>
<gene>
    <name evidence="2" type="ORF">SAMN05877753_102604</name>
</gene>
<proteinExistence type="predicted"/>
<feature type="transmembrane region" description="Helical" evidence="1">
    <location>
        <begin position="54"/>
        <end position="75"/>
    </location>
</feature>
<accession>A0A285CM01</accession>
<keyword evidence="1" id="KW-0812">Transmembrane</keyword>
<reference evidence="2 3" key="1">
    <citation type="submission" date="2017-08" db="EMBL/GenBank/DDBJ databases">
        <authorList>
            <person name="de Groot N.N."/>
        </authorList>
    </citation>
    <scope>NUCLEOTIDE SEQUENCE [LARGE SCALE GENOMIC DNA]</scope>
    <source>
        <strain evidence="2 3">JC228</strain>
    </source>
</reference>